<evidence type="ECO:0000256" key="2">
    <source>
        <dbReference type="SAM" id="Phobius"/>
    </source>
</evidence>
<dbReference type="Proteomes" id="UP000296201">
    <property type="component" value="Chromosome"/>
</dbReference>
<feature type="region of interest" description="Disordered" evidence="1">
    <location>
        <begin position="561"/>
        <end position="584"/>
    </location>
</feature>
<dbReference type="Pfam" id="PF13584">
    <property type="entry name" value="BatD"/>
    <property type="match status" value="2"/>
</dbReference>
<reference evidence="3 4" key="1">
    <citation type="submission" date="2018-08" db="EMBL/GenBank/DDBJ databases">
        <title>Horizontal acquisition of hydrogen conversion ability and other habitat adaptations in Hydrogenovibrio crunogenus strains.</title>
        <authorList>
            <person name="Gonnella G."/>
            <person name="Adam N."/>
            <person name="Perner M."/>
        </authorList>
    </citation>
    <scope>NUCLEOTIDE SEQUENCE [LARGE SCALE GENOMIC DNA]</scope>
    <source>
        <strain evidence="3 4">SP-41</strain>
    </source>
</reference>
<dbReference type="OrthoDB" id="5293418at2"/>
<gene>
    <name evidence="3" type="ORF">GHNINEIG_00065</name>
</gene>
<dbReference type="AlphaFoldDB" id="A0A4P7NWJ0"/>
<sequence length="584" mass="66228">MNPIKSGNDDTEFVPLTEKLNQTMAQNRKQQRWLTKLILITLSLILILLLSTQVFAKSVTVKVDHQSVEMGDIISVVIKTDFQTFETPDFSGLKDQFDILGTQRSSQIEIINGNYQSYSRWDLRLSPKQIGDLVIPPIKIGDAMSKPHIIKVTENKIVPGAEKGSSFLESNINLTAPYVQQEVLFTLRFYHLGQFINGNIRPPTFHQAISENIRNQFHYQKNVNGRLYDVYEWTWAFYPQKSGQMVIPPQSFNGRIQYQGRLKIVKDQTQPIELKVLPKPNHYPTNSAWLPAKKVTLTDDLQTTTPVRVGDSITRTLSLKAEGLLASQLPDFQFKDQAGFHVYPDKANNNNQKTEQGMLSQKLQKIAIVPTRAGKVTLPAITVNWWNTQTNELETQTLAKKTITVLPAVNTQQNPFDTMRPESIPETAQKVGSSNNIGLWQSATWLFVVLWLISSALAVHFYRNRKPTAIAKMDSQSHKNSLAWPDNDLELEKLCEANKKGVKDARMLYRAILAWQQRYPDKGNDTFKAHLQTLKAHLYHQADLPADTLSALCDDIARLNESQSKSSKKPGKHLDPLYPNEVDA</sequence>
<keyword evidence="2" id="KW-1133">Transmembrane helix</keyword>
<evidence type="ECO:0000313" key="4">
    <source>
        <dbReference type="Proteomes" id="UP000296201"/>
    </source>
</evidence>
<feature type="transmembrane region" description="Helical" evidence="2">
    <location>
        <begin position="443"/>
        <end position="462"/>
    </location>
</feature>
<evidence type="ECO:0000256" key="1">
    <source>
        <dbReference type="SAM" id="MobiDB-lite"/>
    </source>
</evidence>
<keyword evidence="2" id="KW-0812">Transmembrane</keyword>
<name>A0A4P7NWJ0_9GAMM</name>
<evidence type="ECO:0000313" key="3">
    <source>
        <dbReference type="EMBL" id="QBZ82041.1"/>
    </source>
</evidence>
<dbReference type="PANTHER" id="PTHR40940">
    <property type="entry name" value="PROTEIN BATD-RELATED"/>
    <property type="match status" value="1"/>
</dbReference>
<keyword evidence="2" id="KW-0472">Membrane</keyword>
<organism evidence="3 4">
    <name type="scientific">Hydrogenovibrio crunogenus</name>
    <dbReference type="NCBI Taxonomy" id="39765"/>
    <lineage>
        <taxon>Bacteria</taxon>
        <taxon>Pseudomonadati</taxon>
        <taxon>Pseudomonadota</taxon>
        <taxon>Gammaproteobacteria</taxon>
        <taxon>Thiotrichales</taxon>
        <taxon>Piscirickettsiaceae</taxon>
        <taxon>Hydrogenovibrio</taxon>
    </lineage>
</organism>
<dbReference type="PANTHER" id="PTHR40940:SF1">
    <property type="entry name" value="PROTEIN BATD"/>
    <property type="match status" value="1"/>
</dbReference>
<accession>A0A4P7NWJ0</accession>
<keyword evidence="4" id="KW-1185">Reference proteome</keyword>
<dbReference type="EMBL" id="CP032096">
    <property type="protein sequence ID" value="QBZ82041.1"/>
    <property type="molecule type" value="Genomic_DNA"/>
</dbReference>
<protein>
    <submittedName>
        <fullName evidence="3">Protein BatD</fullName>
    </submittedName>
</protein>
<feature type="transmembrane region" description="Helical" evidence="2">
    <location>
        <begin position="37"/>
        <end position="56"/>
    </location>
</feature>
<proteinExistence type="predicted"/>
<dbReference type="InterPro" id="IPR025738">
    <property type="entry name" value="BatD"/>
</dbReference>
<dbReference type="RefSeq" id="WP_135794802.1">
    <property type="nucleotide sequence ID" value="NZ_CP032096.1"/>
</dbReference>